<feature type="compositionally biased region" description="Basic and acidic residues" evidence="1">
    <location>
        <begin position="340"/>
        <end position="349"/>
    </location>
</feature>
<feature type="domain" description="CCHC-type" evidence="2">
    <location>
        <begin position="406"/>
        <end position="422"/>
    </location>
</feature>
<dbReference type="WBParaSite" id="Gr19_v10_g11415.t1">
    <property type="protein sequence ID" value="Gr19_v10_g11415.t1"/>
    <property type="gene ID" value="Gr19_v10_g11415"/>
</dbReference>
<evidence type="ECO:0000313" key="4">
    <source>
        <dbReference type="WBParaSite" id="Gr19_v10_g11415.t1"/>
    </source>
</evidence>
<evidence type="ECO:0000259" key="2">
    <source>
        <dbReference type="SMART" id="SM00343"/>
    </source>
</evidence>
<evidence type="ECO:0000313" key="3">
    <source>
        <dbReference type="Proteomes" id="UP000887572"/>
    </source>
</evidence>
<name>A0A914GUX4_GLORO</name>
<dbReference type="InterPro" id="IPR005312">
    <property type="entry name" value="DUF1759"/>
</dbReference>
<proteinExistence type="predicted"/>
<feature type="domain" description="CCHC-type" evidence="2">
    <location>
        <begin position="375"/>
        <end position="390"/>
    </location>
</feature>
<dbReference type="GO" id="GO:0008270">
    <property type="term" value="F:zinc ion binding"/>
    <property type="evidence" value="ECO:0007669"/>
    <property type="project" value="InterPro"/>
</dbReference>
<organism evidence="3 4">
    <name type="scientific">Globodera rostochiensis</name>
    <name type="common">Golden nematode worm</name>
    <name type="synonym">Heterodera rostochiensis</name>
    <dbReference type="NCBI Taxonomy" id="31243"/>
    <lineage>
        <taxon>Eukaryota</taxon>
        <taxon>Metazoa</taxon>
        <taxon>Ecdysozoa</taxon>
        <taxon>Nematoda</taxon>
        <taxon>Chromadorea</taxon>
        <taxon>Rhabditida</taxon>
        <taxon>Tylenchina</taxon>
        <taxon>Tylenchomorpha</taxon>
        <taxon>Tylenchoidea</taxon>
        <taxon>Heteroderidae</taxon>
        <taxon>Heteroderinae</taxon>
        <taxon>Globodera</taxon>
    </lineage>
</organism>
<dbReference type="Pfam" id="PF03564">
    <property type="entry name" value="DUF1759"/>
    <property type="match status" value="1"/>
</dbReference>
<dbReference type="SUPFAM" id="SSF56672">
    <property type="entry name" value="DNA/RNA polymerases"/>
    <property type="match status" value="1"/>
</dbReference>
<dbReference type="PANTHER" id="PTHR47331:SF5">
    <property type="entry name" value="RIBONUCLEASE H"/>
    <property type="match status" value="1"/>
</dbReference>
<dbReference type="SMART" id="SM00343">
    <property type="entry name" value="ZnF_C2HC"/>
    <property type="match status" value="2"/>
</dbReference>
<feature type="region of interest" description="Disordered" evidence="1">
    <location>
        <begin position="440"/>
        <end position="459"/>
    </location>
</feature>
<accession>A0A914GUX4</accession>
<dbReference type="GO" id="GO:0003676">
    <property type="term" value="F:nucleic acid binding"/>
    <property type="evidence" value="ECO:0007669"/>
    <property type="project" value="InterPro"/>
</dbReference>
<dbReference type="AlphaFoldDB" id="A0A914GUX4"/>
<keyword evidence="3" id="KW-1185">Reference proteome</keyword>
<dbReference type="InterPro" id="IPR043502">
    <property type="entry name" value="DNA/RNA_pol_sf"/>
</dbReference>
<dbReference type="Proteomes" id="UP000887572">
    <property type="component" value="Unplaced"/>
</dbReference>
<protein>
    <submittedName>
        <fullName evidence="4">CCHC-type domain-containing protein</fullName>
    </submittedName>
</protein>
<dbReference type="InterPro" id="IPR001878">
    <property type="entry name" value="Znf_CCHC"/>
</dbReference>
<reference evidence="4" key="1">
    <citation type="submission" date="2022-11" db="UniProtKB">
        <authorList>
            <consortium name="WormBaseParasite"/>
        </authorList>
    </citation>
    <scope>IDENTIFICATION</scope>
</reference>
<evidence type="ECO:0000256" key="1">
    <source>
        <dbReference type="SAM" id="MobiDB-lite"/>
    </source>
</evidence>
<dbReference type="PANTHER" id="PTHR47331">
    <property type="entry name" value="PHD-TYPE DOMAIN-CONTAINING PROTEIN"/>
    <property type="match status" value="1"/>
</dbReference>
<sequence length="896" mass="102384">MSIRIRMVLGPQTAKLRERVLRARELLNREEGEDNAAIMEARALLSRVTLRVEAELQIWEEIINGLQGAERVAEQDRFTAFLEDVRQIPQLLVDAHAVMDEMEVEIAGEIEEGNSQVGNNPEPQEANRQQAMQQEVRETAAHPRIRLPELRMPTFAGEPLEWPAFWQTFESAVHNQGHLTAIDKMNYLIGCLKGKAARAVMGYRGGENYTNMVTTLQRLYGNQQVIAEALQAELFNLPNVEDSAESLQPFTENLERICLQLNALGHPENSLMCMAVKAKLPRQVLTELVRMEREEGLRWQMSDVRRGLAEIVSVREEVQRCSRSLRKEVNRTSNSYRQPVQRDQRRQSAERARAFVAVQERRGRESAPPGKPKIQCLFCGGSHWADECRKVASVQQRTKLLSEQERCFMCLRRGHRAPECRSRRSCAKCNGPHNRVICPRSSKPAKSWNTAPRGFPPKRNQAEVNMATAESVESGVVATAVSDPKRVLLMARRINVFSEKNPAKKMRILAFFDPGSQVTMVKSSVVQALSPQKIKEGLLEVSGFHSEIPVKLDAPQYKLQVALEDGHSENLVAYRADWIVKSIRRAEWSTGKVEAVDDEPDLLIGMPEFWKFFKRREQISASLFRIHTSVGPIVCGRDIPLEIGEQRQICAVMSAKADCEIAEVGIDMAKNFWDLQLIGIKDDPKENDDDTAMQIFEKKAKRLPDGRYCAGWPWKEYPPELPSNYNMAYRRLGGLLEKLRKTPELLRKYDESIRREHELGFFEKGERKEGYPEHFLPHHGVVTHKLRIVFDASAHPRGEKSLNECMFRGPLMIPDLVGILMRFRLPPIALWADLEKAFNAISMDEEDREFVKFLWVKDPEKKPTADNLQVFRCGPKAFGREWLSSGNRVGRECIRR</sequence>
<feature type="region of interest" description="Disordered" evidence="1">
    <location>
        <begin position="329"/>
        <end position="349"/>
    </location>
</feature>